<keyword evidence="9 10" id="KW-0472">Membrane</keyword>
<evidence type="ECO:0000256" key="6">
    <source>
        <dbReference type="ARBA" id="ARBA00022692"/>
    </source>
</evidence>
<evidence type="ECO:0000256" key="8">
    <source>
        <dbReference type="ARBA" id="ARBA00022989"/>
    </source>
</evidence>
<keyword evidence="6 10" id="KW-0812">Transmembrane</keyword>
<dbReference type="InterPro" id="IPR007315">
    <property type="entry name" value="PIG-V/Gpi18"/>
</dbReference>
<feature type="transmembrane region" description="Helical" evidence="10">
    <location>
        <begin position="176"/>
        <end position="206"/>
    </location>
</feature>
<feature type="transmembrane region" description="Helical" evidence="10">
    <location>
        <begin position="17"/>
        <end position="37"/>
    </location>
</feature>
<feature type="transmembrane region" description="Helical" evidence="10">
    <location>
        <begin position="137"/>
        <end position="170"/>
    </location>
</feature>
<evidence type="ECO:0000256" key="4">
    <source>
        <dbReference type="ARBA" id="ARBA00022676"/>
    </source>
</evidence>
<keyword evidence="7" id="KW-0256">Endoplasmic reticulum</keyword>
<keyword evidence="5" id="KW-0808">Transferase</keyword>
<evidence type="ECO:0000256" key="5">
    <source>
        <dbReference type="ARBA" id="ARBA00022679"/>
    </source>
</evidence>
<evidence type="ECO:0008006" key="13">
    <source>
        <dbReference type="Google" id="ProtNLM"/>
    </source>
</evidence>
<comment type="subcellular location">
    <subcellularLocation>
        <location evidence="1">Endoplasmic reticulum membrane</location>
        <topology evidence="1">Multi-pass membrane protein</topology>
    </subcellularLocation>
</comment>
<feature type="transmembrane region" description="Helical" evidence="10">
    <location>
        <begin position="227"/>
        <end position="248"/>
    </location>
</feature>
<evidence type="ECO:0000313" key="11">
    <source>
        <dbReference type="EMBL" id="QQR35961.1"/>
    </source>
</evidence>
<evidence type="ECO:0000256" key="7">
    <source>
        <dbReference type="ARBA" id="ARBA00022824"/>
    </source>
</evidence>
<accession>A0ABX7BW06</accession>
<evidence type="ECO:0000256" key="3">
    <source>
        <dbReference type="ARBA" id="ARBA00022502"/>
    </source>
</evidence>
<keyword evidence="12" id="KW-1185">Reference proteome</keyword>
<sequence>MAVIVEQAAPQAQTRSAVLWLIPLACAALGLLVRFLAYANTVDAASVANFAEGLCRWDCGWYVRLSEEGYDPFPVPSMINAGNWAFFPLYPLLVGALRMATGLPTMVVATATSILLSVVAARVAWPLLGREIRAYSLFCAFLLAGPFAVYFTTFYTEVLFLTLTLCVFAALQRRDYLAAGLFAALVSGTRIVGVFIVLAIVLQAWLDHRQRGGTRPGFISAVLKRPDILVAIFIAPLGLFTYMAYLHWHIGDALAFSHVQRAWGRATGNPLMYLWNALTNFPQGTWWPTVSQQLGAAWLVGIAMTIVMAARRQLPAALFCLVCLTLPLSAGLASMLRFVVGLAPVTVTAMTLLARSRVVYLVSLGVILVGGYFGTVGWLTGVLTLV</sequence>
<feature type="transmembrane region" description="Helical" evidence="10">
    <location>
        <begin position="103"/>
        <end position="125"/>
    </location>
</feature>
<dbReference type="EMBL" id="CP068047">
    <property type="protein sequence ID" value="QQR35961.1"/>
    <property type="molecule type" value="Genomic_DNA"/>
</dbReference>
<evidence type="ECO:0000256" key="9">
    <source>
        <dbReference type="ARBA" id="ARBA00023136"/>
    </source>
</evidence>
<feature type="transmembrane region" description="Helical" evidence="10">
    <location>
        <begin position="317"/>
        <end position="340"/>
    </location>
</feature>
<feature type="transmembrane region" description="Helical" evidence="10">
    <location>
        <begin position="360"/>
        <end position="385"/>
    </location>
</feature>
<evidence type="ECO:0000256" key="1">
    <source>
        <dbReference type="ARBA" id="ARBA00004477"/>
    </source>
</evidence>
<protein>
    <recommendedName>
        <fullName evidence="13">Glycosyltransferase RgtA/B/C/D-like domain-containing protein</fullName>
    </recommendedName>
</protein>
<keyword evidence="8 10" id="KW-1133">Transmembrane helix</keyword>
<reference evidence="11 12" key="1">
    <citation type="submission" date="2021-01" db="EMBL/GenBank/DDBJ databases">
        <title>Genome seq and assembly of Devosia sp. G19.</title>
        <authorList>
            <person name="Chhetri G."/>
        </authorList>
    </citation>
    <scope>NUCLEOTIDE SEQUENCE [LARGE SCALE GENOMIC DNA]</scope>
    <source>
        <strain evidence="11 12">G19</strain>
    </source>
</reference>
<dbReference type="Proteomes" id="UP000595460">
    <property type="component" value="Chromosome"/>
</dbReference>
<organism evidence="11 12">
    <name type="scientific">Devosia oryziradicis</name>
    <dbReference type="NCBI Taxonomy" id="2801335"/>
    <lineage>
        <taxon>Bacteria</taxon>
        <taxon>Pseudomonadati</taxon>
        <taxon>Pseudomonadota</taxon>
        <taxon>Alphaproteobacteria</taxon>
        <taxon>Hyphomicrobiales</taxon>
        <taxon>Devosiaceae</taxon>
        <taxon>Devosia</taxon>
    </lineage>
</organism>
<evidence type="ECO:0000256" key="10">
    <source>
        <dbReference type="SAM" id="Phobius"/>
    </source>
</evidence>
<keyword evidence="3" id="KW-0337">GPI-anchor biosynthesis</keyword>
<feature type="transmembrane region" description="Helical" evidence="10">
    <location>
        <begin position="290"/>
        <end position="310"/>
    </location>
</feature>
<gene>
    <name evidence="11" type="ORF">JI749_16755</name>
</gene>
<dbReference type="PANTHER" id="PTHR12468:SF2">
    <property type="entry name" value="GPI MANNOSYLTRANSFERASE 2"/>
    <property type="match status" value="1"/>
</dbReference>
<proteinExistence type="predicted"/>
<keyword evidence="4" id="KW-0328">Glycosyltransferase</keyword>
<evidence type="ECO:0000256" key="2">
    <source>
        <dbReference type="ARBA" id="ARBA00004687"/>
    </source>
</evidence>
<comment type="pathway">
    <text evidence="2">Glycolipid biosynthesis; glycosylphosphatidylinositol-anchor biosynthesis.</text>
</comment>
<name>A0ABX7BW06_9HYPH</name>
<evidence type="ECO:0000313" key="12">
    <source>
        <dbReference type="Proteomes" id="UP000595460"/>
    </source>
</evidence>
<dbReference type="PANTHER" id="PTHR12468">
    <property type="entry name" value="GPI MANNOSYLTRANSFERASE 2"/>
    <property type="match status" value="1"/>
</dbReference>
<dbReference type="RefSeq" id="WP_201656601.1">
    <property type="nucleotide sequence ID" value="NZ_CP068047.1"/>
</dbReference>